<dbReference type="OrthoDB" id="9814237at2"/>
<proteinExistence type="predicted"/>
<name>A0A100XG95_MYCTH</name>
<dbReference type="RefSeq" id="WP_003927312.1">
    <property type="nucleotide sequence ID" value="NZ_BCTB01000029.1"/>
</dbReference>
<evidence type="ECO:0000256" key="2">
    <source>
        <dbReference type="ARBA" id="ARBA00022475"/>
    </source>
</evidence>
<comment type="caution">
    <text evidence="8">The sequence shown here is derived from an EMBL/GenBank/DDBJ whole genome shotgun (WGS) entry which is preliminary data.</text>
</comment>
<dbReference type="PANTHER" id="PTHR43124:SF3">
    <property type="entry name" value="CHLORAMPHENICOL EFFLUX PUMP RV0191"/>
    <property type="match status" value="1"/>
</dbReference>
<accession>A0A100XG95</accession>
<feature type="transmembrane region" description="Helical" evidence="6">
    <location>
        <begin position="218"/>
        <end position="241"/>
    </location>
</feature>
<sequence>MSESKASQDASAPAADPVDATARRTPWIAILAAALGIFVMITIEELPIGVLTLIGDDLGLSSGVVGLTVTIPGVLAGAVAVLTPTLIGRLDRRLALVSALLLVFVSAATSAIAPNLPVLLASRLFAGMAIGVFWALLAVVVARVAHPDDLPKALTLAFGGVSVAVVLGVPFAAWIGAMVGWRWAFVLVGALGLMVAVALTVLLPPVPVAERTTLGQLGAAWSIPAARTGVLVTLVMVTAHFTAYTYASPVLQDRIHITESGVGPMLFVFGIAGFLGNFAAGPLLRRSMRATYVVLPIGVMVGVLVLGLLATGLAGGAAAMALWGLFGGAISVVTQAWILHTAGDRSEPATALNSGAFNIAIAFGALVGGRAYDGGGVGAVTWCSAGGLALAAVLALYAVVGDRERTRTGQPSSTG</sequence>
<dbReference type="SUPFAM" id="SSF103473">
    <property type="entry name" value="MFS general substrate transporter"/>
    <property type="match status" value="1"/>
</dbReference>
<feature type="transmembrane region" description="Helical" evidence="6">
    <location>
        <begin position="378"/>
        <end position="400"/>
    </location>
</feature>
<dbReference type="EMBL" id="BCTB01000029">
    <property type="protein sequence ID" value="GAT16095.1"/>
    <property type="molecule type" value="Genomic_DNA"/>
</dbReference>
<feature type="transmembrane region" description="Helical" evidence="6">
    <location>
        <begin position="261"/>
        <end position="280"/>
    </location>
</feature>
<keyword evidence="3 6" id="KW-0812">Transmembrane</keyword>
<evidence type="ECO:0000313" key="8">
    <source>
        <dbReference type="EMBL" id="GAT16095.1"/>
    </source>
</evidence>
<reference evidence="8 9" key="1">
    <citation type="journal article" date="2016" name="Genome Announc.">
        <title>Draft Genome Sequences of Five Rapidly Growing Mycobacterium Species, M. thermoresistibile, M. fortuitum subsp. acetamidolyticum, M. canariasense, M. brisbanense, and M. novocastrense.</title>
        <authorList>
            <person name="Katahira K."/>
            <person name="Ogura Y."/>
            <person name="Gotoh Y."/>
            <person name="Hayashi T."/>
        </authorList>
    </citation>
    <scope>NUCLEOTIDE SEQUENCE [LARGE SCALE GENOMIC DNA]</scope>
    <source>
        <strain evidence="8 9">JCM6362</strain>
    </source>
</reference>
<dbReference type="PANTHER" id="PTHR43124">
    <property type="entry name" value="PURINE EFFLUX PUMP PBUE"/>
    <property type="match status" value="1"/>
</dbReference>
<dbReference type="GO" id="GO:0005886">
    <property type="term" value="C:plasma membrane"/>
    <property type="evidence" value="ECO:0007669"/>
    <property type="project" value="UniProtKB-SubCell"/>
</dbReference>
<feature type="transmembrane region" description="Helical" evidence="6">
    <location>
        <begin position="351"/>
        <end position="372"/>
    </location>
</feature>
<evidence type="ECO:0000256" key="4">
    <source>
        <dbReference type="ARBA" id="ARBA00022989"/>
    </source>
</evidence>
<evidence type="ECO:0000256" key="1">
    <source>
        <dbReference type="ARBA" id="ARBA00004651"/>
    </source>
</evidence>
<evidence type="ECO:0000259" key="7">
    <source>
        <dbReference type="PROSITE" id="PS50850"/>
    </source>
</evidence>
<dbReference type="InterPro" id="IPR036259">
    <property type="entry name" value="MFS_trans_sf"/>
</dbReference>
<feature type="transmembrane region" description="Helical" evidence="6">
    <location>
        <begin position="27"/>
        <end position="43"/>
    </location>
</feature>
<gene>
    <name evidence="8" type="ORF">RMCT_3064</name>
</gene>
<feature type="transmembrane region" description="Helical" evidence="6">
    <location>
        <begin position="94"/>
        <end position="112"/>
    </location>
</feature>
<feature type="domain" description="Major facilitator superfamily (MFS) profile" evidence="7">
    <location>
        <begin position="29"/>
        <end position="404"/>
    </location>
</feature>
<keyword evidence="4 6" id="KW-1133">Transmembrane helix</keyword>
<dbReference type="AlphaFoldDB" id="A0A100XG95"/>
<dbReference type="Pfam" id="PF07690">
    <property type="entry name" value="MFS_1"/>
    <property type="match status" value="1"/>
</dbReference>
<reference evidence="9" key="2">
    <citation type="submission" date="2016-02" db="EMBL/GenBank/DDBJ databases">
        <title>Draft genome sequence of five rapidly growing Mycobacterium species.</title>
        <authorList>
            <person name="Katahira K."/>
            <person name="Gotou Y."/>
            <person name="Iida K."/>
            <person name="Ogura Y."/>
            <person name="Hayashi T."/>
        </authorList>
    </citation>
    <scope>NUCLEOTIDE SEQUENCE [LARGE SCALE GENOMIC DNA]</scope>
    <source>
        <strain evidence="9">JCM6362</strain>
    </source>
</reference>
<keyword evidence="5 6" id="KW-0472">Membrane</keyword>
<dbReference type="PROSITE" id="PS50850">
    <property type="entry name" value="MFS"/>
    <property type="match status" value="1"/>
</dbReference>
<organism evidence="8 9">
    <name type="scientific">Mycolicibacterium thermoresistibile</name>
    <name type="common">Mycobacterium thermoresistibile</name>
    <dbReference type="NCBI Taxonomy" id="1797"/>
    <lineage>
        <taxon>Bacteria</taxon>
        <taxon>Bacillati</taxon>
        <taxon>Actinomycetota</taxon>
        <taxon>Actinomycetes</taxon>
        <taxon>Mycobacteriales</taxon>
        <taxon>Mycobacteriaceae</taxon>
        <taxon>Mycolicibacterium</taxon>
    </lineage>
</organism>
<protein>
    <submittedName>
        <fullName evidence="8">Arabinose efflux permease family protein</fullName>
    </submittedName>
</protein>
<keyword evidence="2" id="KW-1003">Cell membrane</keyword>
<dbReference type="Proteomes" id="UP000069654">
    <property type="component" value="Unassembled WGS sequence"/>
</dbReference>
<feature type="transmembrane region" description="Helical" evidence="6">
    <location>
        <begin position="63"/>
        <end position="82"/>
    </location>
</feature>
<evidence type="ECO:0000256" key="3">
    <source>
        <dbReference type="ARBA" id="ARBA00022692"/>
    </source>
</evidence>
<feature type="transmembrane region" description="Helical" evidence="6">
    <location>
        <begin position="292"/>
        <end position="314"/>
    </location>
</feature>
<dbReference type="GO" id="GO:0022857">
    <property type="term" value="F:transmembrane transporter activity"/>
    <property type="evidence" value="ECO:0007669"/>
    <property type="project" value="InterPro"/>
</dbReference>
<evidence type="ECO:0000256" key="5">
    <source>
        <dbReference type="ARBA" id="ARBA00023136"/>
    </source>
</evidence>
<dbReference type="CDD" id="cd17324">
    <property type="entry name" value="MFS_NepI_like"/>
    <property type="match status" value="1"/>
</dbReference>
<comment type="subcellular location">
    <subcellularLocation>
        <location evidence="1">Cell membrane</location>
        <topology evidence="1">Multi-pass membrane protein</topology>
    </subcellularLocation>
</comment>
<evidence type="ECO:0000313" key="9">
    <source>
        <dbReference type="Proteomes" id="UP000069654"/>
    </source>
</evidence>
<feature type="transmembrane region" description="Helical" evidence="6">
    <location>
        <begin position="124"/>
        <end position="142"/>
    </location>
</feature>
<dbReference type="InterPro" id="IPR020846">
    <property type="entry name" value="MFS_dom"/>
</dbReference>
<dbReference type="InterPro" id="IPR011701">
    <property type="entry name" value="MFS"/>
</dbReference>
<dbReference type="InterPro" id="IPR050189">
    <property type="entry name" value="MFS_Efflux_Transporters"/>
</dbReference>
<dbReference type="OMA" id="FMGQFSL"/>
<feature type="transmembrane region" description="Helical" evidence="6">
    <location>
        <begin position="320"/>
        <end position="339"/>
    </location>
</feature>
<feature type="transmembrane region" description="Helical" evidence="6">
    <location>
        <begin position="154"/>
        <end position="177"/>
    </location>
</feature>
<feature type="transmembrane region" description="Helical" evidence="6">
    <location>
        <begin position="183"/>
        <end position="206"/>
    </location>
</feature>
<evidence type="ECO:0000256" key="6">
    <source>
        <dbReference type="SAM" id="Phobius"/>
    </source>
</evidence>
<dbReference type="Gene3D" id="1.20.1250.20">
    <property type="entry name" value="MFS general substrate transporter like domains"/>
    <property type="match status" value="2"/>
</dbReference>